<comment type="similarity">
    <text evidence="1">Belongs to the PhzF family.</text>
</comment>
<reference evidence="3 4" key="1">
    <citation type="submission" date="2021-03" db="EMBL/GenBank/DDBJ databases">
        <title>Aliifodinibius sp. nov., a new bacterium isolated from saline soil.</title>
        <authorList>
            <person name="Galisteo C."/>
            <person name="De La Haba R."/>
            <person name="Sanchez-Porro C."/>
            <person name="Ventosa A."/>
        </authorList>
    </citation>
    <scope>NUCLEOTIDE SEQUENCE [LARGE SCALE GENOMIC DNA]</scope>
    <source>
        <strain evidence="3 4">1BSP15-2V2</strain>
    </source>
</reference>
<dbReference type="RefSeq" id="WP_265765424.1">
    <property type="nucleotide sequence ID" value="NZ_JAGGJA010000004.1"/>
</dbReference>
<dbReference type="InterPro" id="IPR003719">
    <property type="entry name" value="Phenazine_PhzF-like"/>
</dbReference>
<organism evidence="3 4">
    <name type="scientific">Fodinibius salsisoli</name>
    <dbReference type="NCBI Taxonomy" id="2820877"/>
    <lineage>
        <taxon>Bacteria</taxon>
        <taxon>Pseudomonadati</taxon>
        <taxon>Balneolota</taxon>
        <taxon>Balneolia</taxon>
        <taxon>Balneolales</taxon>
        <taxon>Balneolaceae</taxon>
        <taxon>Fodinibius</taxon>
    </lineage>
</organism>
<evidence type="ECO:0000256" key="2">
    <source>
        <dbReference type="ARBA" id="ARBA00023235"/>
    </source>
</evidence>
<keyword evidence="2" id="KW-0413">Isomerase</keyword>
<dbReference type="NCBIfam" id="TIGR00654">
    <property type="entry name" value="PhzF_family"/>
    <property type="match status" value="1"/>
</dbReference>
<dbReference type="Proteomes" id="UP001207918">
    <property type="component" value="Unassembled WGS sequence"/>
</dbReference>
<dbReference type="PIRSF" id="PIRSF016184">
    <property type="entry name" value="PhzC_PhzF"/>
    <property type="match status" value="1"/>
</dbReference>
<sequence>MEIQQFVVDAFTDQQFGGNPAAVCLLQENIPSGSMQQIASENALPETAFVLFDGAEPQAIKWFTPRIEMDLCGHATLASAHVLWHHLDYNRSTIRLQSNSGPLQVLHGDGRYYLDFPSRMPSTSSLPDIISQSLNIPPVDVFKSRDYVLIYEDEEQIRKLSPDKRALEAINLDPGGIAVTAPGQKADFVSRYFTPQSPIFEDPVTGSAHCSLIPYWANKLDKKSLNAYQLSERHGILFCEYREDRVYIGGTARTFSQGTVFLEL</sequence>
<dbReference type="PANTHER" id="PTHR13774:SF17">
    <property type="entry name" value="PHENAZINE BIOSYNTHESIS-LIKE DOMAIN-CONTAINING PROTEIN"/>
    <property type="match status" value="1"/>
</dbReference>
<evidence type="ECO:0000256" key="1">
    <source>
        <dbReference type="ARBA" id="ARBA00008270"/>
    </source>
</evidence>
<dbReference type="Pfam" id="PF02567">
    <property type="entry name" value="PhzC-PhzF"/>
    <property type="match status" value="1"/>
</dbReference>
<dbReference type="SUPFAM" id="SSF54506">
    <property type="entry name" value="Diaminopimelate epimerase-like"/>
    <property type="match status" value="1"/>
</dbReference>
<dbReference type="Gene3D" id="3.10.310.10">
    <property type="entry name" value="Diaminopimelate Epimerase, Chain A, domain 1"/>
    <property type="match status" value="2"/>
</dbReference>
<dbReference type="EMBL" id="JAGGJA010000004">
    <property type="protein sequence ID" value="MCW9706696.1"/>
    <property type="molecule type" value="Genomic_DNA"/>
</dbReference>
<proteinExistence type="inferred from homology"/>
<accession>A0ABT3PL85</accession>
<dbReference type="PANTHER" id="PTHR13774">
    <property type="entry name" value="PHENAZINE BIOSYNTHESIS PROTEIN"/>
    <property type="match status" value="1"/>
</dbReference>
<evidence type="ECO:0000313" key="3">
    <source>
        <dbReference type="EMBL" id="MCW9706696.1"/>
    </source>
</evidence>
<name>A0ABT3PL85_9BACT</name>
<comment type="caution">
    <text evidence="3">The sequence shown here is derived from an EMBL/GenBank/DDBJ whole genome shotgun (WGS) entry which is preliminary data.</text>
</comment>
<gene>
    <name evidence="3" type="ORF">J6I44_07500</name>
</gene>
<keyword evidence="4" id="KW-1185">Reference proteome</keyword>
<evidence type="ECO:0000313" key="4">
    <source>
        <dbReference type="Proteomes" id="UP001207918"/>
    </source>
</evidence>
<protein>
    <submittedName>
        <fullName evidence="3">PhzF family phenazine biosynthesis protein</fullName>
    </submittedName>
</protein>